<reference evidence="1" key="2">
    <citation type="submission" date="2006-05" db="EMBL/GenBank/DDBJ databases">
        <title>Sequencing of the draft genome and assembly of Desulfuromonas acetoxidans DSM 684.</title>
        <authorList>
            <consortium name="US DOE Joint Genome Institute (JGI-PGF)"/>
            <person name="Copeland A."/>
            <person name="Lucas S."/>
            <person name="Lapidus A."/>
            <person name="Barry K."/>
            <person name="Detter J.C."/>
            <person name="Glavina del Rio T."/>
            <person name="Hammon N."/>
            <person name="Israni S."/>
            <person name="Dalin E."/>
            <person name="Tice H."/>
            <person name="Bruce D."/>
            <person name="Pitluck S."/>
            <person name="Richardson P."/>
        </authorList>
    </citation>
    <scope>NUCLEOTIDE SEQUENCE [LARGE SCALE GENOMIC DNA]</scope>
    <source>
        <strain evidence="1">DSM 684</strain>
    </source>
</reference>
<evidence type="ECO:0000313" key="1">
    <source>
        <dbReference type="EMBL" id="EAT14448.1"/>
    </source>
</evidence>
<dbReference type="Proteomes" id="UP000005695">
    <property type="component" value="Unassembled WGS sequence"/>
</dbReference>
<protein>
    <submittedName>
        <fullName evidence="1">Uncharacterized protein</fullName>
    </submittedName>
</protein>
<proteinExistence type="predicted"/>
<gene>
    <name evidence="1" type="ORF">Dace_0456</name>
</gene>
<reference evidence="1" key="1">
    <citation type="submission" date="2006-05" db="EMBL/GenBank/DDBJ databases">
        <title>Annotation of the draft genome assembly of Desulfuromonas acetoxidans DSM 684.</title>
        <authorList>
            <consortium name="US DOE Joint Genome Institute (JGI-ORNL)"/>
            <person name="Larimer F."/>
            <person name="Land M."/>
            <person name="Hauser L."/>
        </authorList>
    </citation>
    <scope>NUCLEOTIDE SEQUENCE [LARGE SCALE GENOMIC DNA]</scope>
    <source>
        <strain evidence="1">DSM 684</strain>
    </source>
</reference>
<evidence type="ECO:0000313" key="2">
    <source>
        <dbReference type="Proteomes" id="UP000005695"/>
    </source>
</evidence>
<comment type="caution">
    <text evidence="1">The sequence shown here is derived from an EMBL/GenBank/DDBJ whole genome shotgun (WGS) entry which is preliminary data.</text>
</comment>
<keyword evidence="2" id="KW-1185">Reference proteome</keyword>
<name>Q1JW40_DESA6</name>
<organism evidence="1 2">
    <name type="scientific">Desulfuromonas acetoxidans (strain DSM 684 / 11070)</name>
    <dbReference type="NCBI Taxonomy" id="281689"/>
    <lineage>
        <taxon>Bacteria</taxon>
        <taxon>Pseudomonadati</taxon>
        <taxon>Thermodesulfobacteriota</taxon>
        <taxon>Desulfuromonadia</taxon>
        <taxon>Desulfuromonadales</taxon>
        <taxon>Desulfuromonadaceae</taxon>
        <taxon>Desulfuromonas</taxon>
    </lineage>
</organism>
<sequence>MEFFLIICGLFFLGLTVMTYLVRRNRMHPLRHVGDQVTMEEAQKILQAIENHGPPELIQTVLQAAIDYARLRVDWQQSEHSQKIDLGKKCTASLDSFINRCTILCEWITEHGSKSLCPVPMKNDKQKMSKLACLLHAQLGLKNN</sequence>
<dbReference type="AlphaFoldDB" id="Q1JW40"/>
<accession>Q1JW40</accession>
<dbReference type="EMBL" id="AAEW02000026">
    <property type="protein sequence ID" value="EAT14448.1"/>
    <property type="molecule type" value="Genomic_DNA"/>
</dbReference>